<keyword evidence="11" id="KW-1185">Reference proteome</keyword>
<dbReference type="Pfam" id="PF09335">
    <property type="entry name" value="VTT_dom"/>
    <property type="match status" value="1"/>
</dbReference>
<feature type="region of interest" description="Disordered" evidence="8">
    <location>
        <begin position="195"/>
        <end position="247"/>
    </location>
</feature>
<feature type="compositionally biased region" description="Basic and acidic residues" evidence="8">
    <location>
        <begin position="226"/>
        <end position="240"/>
    </location>
</feature>
<organism evidence="10 11">
    <name type="scientific">Brachybacterium rhamnosum</name>
    <dbReference type="NCBI Taxonomy" id="173361"/>
    <lineage>
        <taxon>Bacteria</taxon>
        <taxon>Bacillati</taxon>
        <taxon>Actinomycetota</taxon>
        <taxon>Actinomycetes</taxon>
        <taxon>Micrococcales</taxon>
        <taxon>Dermabacteraceae</taxon>
        <taxon>Brachybacterium</taxon>
    </lineage>
</organism>
<feature type="transmembrane region" description="Helical" evidence="7">
    <location>
        <begin position="12"/>
        <end position="34"/>
    </location>
</feature>
<evidence type="ECO:0000256" key="2">
    <source>
        <dbReference type="ARBA" id="ARBA00010792"/>
    </source>
</evidence>
<evidence type="ECO:0000256" key="5">
    <source>
        <dbReference type="ARBA" id="ARBA00022989"/>
    </source>
</evidence>
<evidence type="ECO:0000256" key="6">
    <source>
        <dbReference type="ARBA" id="ARBA00023136"/>
    </source>
</evidence>
<feature type="compositionally biased region" description="Low complexity" evidence="8">
    <location>
        <begin position="211"/>
        <end position="225"/>
    </location>
</feature>
<reference evidence="11" key="1">
    <citation type="journal article" date="2019" name="Int. J. Syst. Evol. Microbiol.">
        <title>The Global Catalogue of Microorganisms (GCM) 10K type strain sequencing project: providing services to taxonomists for standard genome sequencing and annotation.</title>
        <authorList>
            <consortium name="The Broad Institute Genomics Platform"/>
            <consortium name="The Broad Institute Genome Sequencing Center for Infectious Disease"/>
            <person name="Wu L."/>
            <person name="Ma J."/>
        </authorList>
    </citation>
    <scope>NUCLEOTIDE SEQUENCE [LARGE SCALE GENOMIC DNA]</scope>
    <source>
        <strain evidence="11">JCM 11650</strain>
    </source>
</reference>
<evidence type="ECO:0000256" key="3">
    <source>
        <dbReference type="ARBA" id="ARBA00022475"/>
    </source>
</evidence>
<protein>
    <submittedName>
        <fullName evidence="10">DedA family protein</fullName>
    </submittedName>
</protein>
<name>A0ABW4Q0I0_9MICO</name>
<dbReference type="PANTHER" id="PTHR30353">
    <property type="entry name" value="INNER MEMBRANE PROTEIN DEDA-RELATED"/>
    <property type="match status" value="1"/>
</dbReference>
<keyword evidence="6 7" id="KW-0472">Membrane</keyword>
<comment type="similarity">
    <text evidence="2 7">Belongs to the DedA family.</text>
</comment>
<feature type="transmembrane region" description="Helical" evidence="7">
    <location>
        <begin position="170"/>
        <end position="190"/>
    </location>
</feature>
<evidence type="ECO:0000256" key="7">
    <source>
        <dbReference type="RuleBase" id="RU367016"/>
    </source>
</evidence>
<dbReference type="RefSeq" id="WP_264449917.1">
    <property type="nucleotide sequence ID" value="NZ_BAAAIS010000003.1"/>
</dbReference>
<keyword evidence="4 7" id="KW-0812">Transmembrane</keyword>
<evidence type="ECO:0000313" key="11">
    <source>
        <dbReference type="Proteomes" id="UP001597280"/>
    </source>
</evidence>
<keyword evidence="3 7" id="KW-1003">Cell membrane</keyword>
<dbReference type="InterPro" id="IPR032816">
    <property type="entry name" value="VTT_dom"/>
</dbReference>
<dbReference type="EMBL" id="JBHUFL010000003">
    <property type="protein sequence ID" value="MFD1835914.1"/>
    <property type="molecule type" value="Genomic_DNA"/>
</dbReference>
<comment type="subcellular location">
    <subcellularLocation>
        <location evidence="1 7">Cell membrane</location>
        <topology evidence="1 7">Multi-pass membrane protein</topology>
    </subcellularLocation>
</comment>
<feature type="transmembrane region" description="Helical" evidence="7">
    <location>
        <begin position="54"/>
        <end position="73"/>
    </location>
</feature>
<keyword evidence="5 7" id="KW-1133">Transmembrane helix</keyword>
<dbReference type="Proteomes" id="UP001597280">
    <property type="component" value="Unassembled WGS sequence"/>
</dbReference>
<evidence type="ECO:0000256" key="4">
    <source>
        <dbReference type="ARBA" id="ARBA00022692"/>
    </source>
</evidence>
<feature type="domain" description="VTT" evidence="9">
    <location>
        <begin position="34"/>
        <end position="158"/>
    </location>
</feature>
<dbReference type="PANTHER" id="PTHR30353:SF0">
    <property type="entry name" value="TRANSMEMBRANE PROTEIN"/>
    <property type="match status" value="1"/>
</dbReference>
<gene>
    <name evidence="10" type="ORF">ACFSDA_12640</name>
</gene>
<dbReference type="InterPro" id="IPR032818">
    <property type="entry name" value="DedA-like"/>
</dbReference>
<evidence type="ECO:0000259" key="9">
    <source>
        <dbReference type="Pfam" id="PF09335"/>
    </source>
</evidence>
<evidence type="ECO:0000313" key="10">
    <source>
        <dbReference type="EMBL" id="MFD1835914.1"/>
    </source>
</evidence>
<evidence type="ECO:0000256" key="8">
    <source>
        <dbReference type="SAM" id="MobiDB-lite"/>
    </source>
</evidence>
<feature type="transmembrane region" description="Helical" evidence="7">
    <location>
        <begin position="139"/>
        <end position="164"/>
    </location>
</feature>
<comment type="caution">
    <text evidence="10">The sequence shown here is derived from an EMBL/GenBank/DDBJ whole genome shotgun (WGS) entry which is preliminary data.</text>
</comment>
<evidence type="ECO:0000256" key="1">
    <source>
        <dbReference type="ARBA" id="ARBA00004651"/>
    </source>
</evidence>
<proteinExistence type="inferred from homology"/>
<sequence>MDAVLHLAESLLGSPWFFVLVLGLSLLDAVVPVVPAETVVITAGAFAAAQGYPAVVPLVLAAWAGALAGDVIAHHLGRRAGGLARLLRRLRIGDAVLRWAETGLRERGPAIIIGARFIPGGRTATTVTSGMIGYPRRRFVLWAAVAALAWAVYSVGIGMLGGLAFHDQPLLGVALGIGIALAVAGGIEAVRRLRSRHAGRSGTEGADGGVSRPRPAASDDAPAPARDGRGSPDSARRPRDPSAAGAA</sequence>
<accession>A0ABW4Q0I0</accession>